<keyword evidence="1" id="KW-0472">Membrane</keyword>
<dbReference type="GO" id="GO:0007160">
    <property type="term" value="P:cell-matrix adhesion"/>
    <property type="evidence" value="ECO:0007669"/>
    <property type="project" value="InterPro"/>
</dbReference>
<evidence type="ECO:0000256" key="1">
    <source>
        <dbReference type="SAM" id="Phobius"/>
    </source>
</evidence>
<evidence type="ECO:0000313" key="5">
    <source>
        <dbReference type="Proteomes" id="UP000249165"/>
    </source>
</evidence>
<sequence>MNCMTLKLIPLALAVASGLIVSASEGAAAILRTGFDSATLGANDDGSSMAVDIGFETNFFGRTNNQLYVNNNGNVTFESALNTFTPFDLTATGRQIIAPFFADVDTRNYGSSVTYGRGAVGGYDAFGVNWSDVGFFGGTEGRATNSFQLVLIDRSATGLGNFDIEFNYGNIGWEAGTFSGGDSNGLGGDSARAGFSNGTGEAGTYYEIAGSAVNGAFVDGSVTALASSSNIGEPGRYLFSARNGAVGTAEITAPVPIPAAGWLLIAGLGGLAAMRRRNTRH</sequence>
<keyword evidence="1" id="KW-1133">Transmembrane helix</keyword>
<dbReference type="PANTHER" id="PTHR13802">
    <property type="entry name" value="MUCIN 4-RELATED"/>
    <property type="match status" value="1"/>
</dbReference>
<dbReference type="EMBL" id="QLMG01000029">
    <property type="protein sequence ID" value="RAK14139.1"/>
    <property type="molecule type" value="Genomic_DNA"/>
</dbReference>
<dbReference type="AlphaFoldDB" id="A0A327Y6R8"/>
<reference evidence="4 5" key="1">
    <citation type="submission" date="2018-06" db="EMBL/GenBank/DDBJ databases">
        <title>Genomic Encyclopedia of Archaeal and Bacterial Type Strains, Phase II (KMG-II): from individual species to whole genera.</title>
        <authorList>
            <person name="Goeker M."/>
        </authorList>
    </citation>
    <scope>NUCLEOTIDE SEQUENCE [LARGE SCALE GENOMIC DNA]</scope>
    <source>
        <strain evidence="4 5">DSM 22011</strain>
    </source>
</reference>
<keyword evidence="1" id="KW-0812">Transmembrane</keyword>
<dbReference type="InterPro" id="IPR003886">
    <property type="entry name" value="NIDO_dom"/>
</dbReference>
<evidence type="ECO:0000256" key="2">
    <source>
        <dbReference type="SAM" id="SignalP"/>
    </source>
</evidence>
<protein>
    <submittedName>
        <fullName evidence="4">Putative secreted protein</fullName>
    </submittedName>
</protein>
<gene>
    <name evidence="4" type="ORF">ATI53_102933</name>
</gene>
<feature type="domain" description="NIDO" evidence="3">
    <location>
        <begin position="99"/>
        <end position="251"/>
    </location>
</feature>
<comment type="caution">
    <text evidence="4">The sequence shown here is derived from an EMBL/GenBank/DDBJ whole genome shotgun (WGS) entry which is preliminary data.</text>
</comment>
<keyword evidence="2" id="KW-0732">Signal</keyword>
<dbReference type="OrthoDB" id="267336at2"/>
<dbReference type="NCBIfam" id="TIGR03370">
    <property type="entry name" value="VPLPA-CTERM"/>
    <property type="match status" value="1"/>
</dbReference>
<organism evidence="4 5">
    <name type="scientific">Salipiger aestuarii</name>
    <dbReference type="NCBI Taxonomy" id="568098"/>
    <lineage>
        <taxon>Bacteria</taxon>
        <taxon>Pseudomonadati</taxon>
        <taxon>Pseudomonadota</taxon>
        <taxon>Alphaproteobacteria</taxon>
        <taxon>Rhodobacterales</taxon>
        <taxon>Roseobacteraceae</taxon>
        <taxon>Salipiger</taxon>
    </lineage>
</organism>
<dbReference type="Proteomes" id="UP000249165">
    <property type="component" value="Unassembled WGS sequence"/>
</dbReference>
<evidence type="ECO:0000313" key="4">
    <source>
        <dbReference type="EMBL" id="RAK14139.1"/>
    </source>
</evidence>
<dbReference type="Pfam" id="PF06119">
    <property type="entry name" value="NIDO"/>
    <property type="match status" value="2"/>
</dbReference>
<accession>A0A327Y6R8</accession>
<evidence type="ECO:0000259" key="3">
    <source>
        <dbReference type="SMART" id="SM00539"/>
    </source>
</evidence>
<proteinExistence type="predicted"/>
<dbReference type="PANTHER" id="PTHR13802:SF59">
    <property type="entry name" value="SUSHI DOMAIN-CONTAINING PROTEIN 2"/>
    <property type="match status" value="1"/>
</dbReference>
<dbReference type="InterPro" id="IPR022472">
    <property type="entry name" value="VPLPA-CTERM"/>
</dbReference>
<feature type="signal peptide" evidence="2">
    <location>
        <begin position="1"/>
        <end position="23"/>
    </location>
</feature>
<keyword evidence="5" id="KW-1185">Reference proteome</keyword>
<name>A0A327Y6R8_9RHOB</name>
<dbReference type="InterPro" id="IPR051495">
    <property type="entry name" value="Epithelial_Barrier/Signaling"/>
</dbReference>
<feature type="transmembrane region" description="Helical" evidence="1">
    <location>
        <begin position="255"/>
        <end position="274"/>
    </location>
</feature>
<feature type="chain" id="PRO_5016290105" evidence="2">
    <location>
        <begin position="24"/>
        <end position="281"/>
    </location>
</feature>
<dbReference type="SMART" id="SM00539">
    <property type="entry name" value="NIDO"/>
    <property type="match status" value="1"/>
</dbReference>